<dbReference type="RefSeq" id="WP_163962027.1">
    <property type="nucleotide sequence ID" value="NZ_JAAIVB010000032.1"/>
</dbReference>
<feature type="transmembrane region" description="Helical" evidence="2">
    <location>
        <begin position="21"/>
        <end position="41"/>
    </location>
</feature>
<evidence type="ECO:0000256" key="1">
    <source>
        <dbReference type="SAM" id="MobiDB-lite"/>
    </source>
</evidence>
<comment type="caution">
    <text evidence="4">The sequence shown here is derived from an EMBL/GenBank/DDBJ whole genome shotgun (WGS) entry which is preliminary data.</text>
</comment>
<keyword evidence="2" id="KW-0472">Membrane</keyword>
<dbReference type="Pfam" id="PF13400">
    <property type="entry name" value="Tad"/>
    <property type="match status" value="1"/>
</dbReference>
<organism evidence="4 5">
    <name type="scientific">Noviherbaspirillum galbum</name>
    <dbReference type="NCBI Taxonomy" id="2709383"/>
    <lineage>
        <taxon>Bacteria</taxon>
        <taxon>Pseudomonadati</taxon>
        <taxon>Pseudomonadota</taxon>
        <taxon>Betaproteobacteria</taxon>
        <taxon>Burkholderiales</taxon>
        <taxon>Oxalobacteraceae</taxon>
        <taxon>Noviherbaspirillum</taxon>
    </lineage>
</organism>
<dbReference type="AlphaFoldDB" id="A0A6B3SK27"/>
<evidence type="ECO:0000313" key="4">
    <source>
        <dbReference type="EMBL" id="NEX61127.1"/>
    </source>
</evidence>
<reference evidence="4 5" key="1">
    <citation type="submission" date="2020-02" db="EMBL/GenBank/DDBJ databases">
        <authorList>
            <person name="Kim M.K."/>
        </authorList>
    </citation>
    <scope>NUCLEOTIDE SEQUENCE [LARGE SCALE GENOMIC DNA]</scope>
    <source>
        <strain evidence="4 5">17J57-3</strain>
    </source>
</reference>
<sequence length="474" mass="50923">MSICIHRAARVRHACRAQCGQALIHGIFVLMTGAAALLFLFNTGQLSSEKTRLVNAADAVAYSAGAMHARVLNFHAYANRALMANEVAIAQMVSLASWGRYAQDHVDHVPMMNCKSQYSVPVALAMVSYIPLCYAISNPAGAQGVSAANQVIQAAAPLAVEAAELAKLALQAAQLAANEEFIAARQAVMQEVADANYAGEGRITVDAEALSDSYRNVDGSSEAGAVRRYAGDDRARLRDAVVAAADKDGFVRQRAWTSSSPWGCSAVPMPRGELRRTGGTSLIGFDEWRAVDNALFRQEVWNTAKWTCDGSETTMGDASQSARVRRDDEGVSEGDFGTAGSASSTEWRYSGLPSFFELAETLLDEVPDDPDASRREPRIRLAVRVVRDKAETASSTGRASIRPQGRLALFQGSEAGDELAAVSTSEVSFSRPLPRADGRQELASLFNPFWQARLVASSAADIAAARKRQTEKTR</sequence>
<accession>A0A6B3SK27</accession>
<evidence type="ECO:0000313" key="5">
    <source>
        <dbReference type="Proteomes" id="UP000482155"/>
    </source>
</evidence>
<dbReference type="InterPro" id="IPR028087">
    <property type="entry name" value="Tad_N"/>
</dbReference>
<feature type="compositionally biased region" description="Polar residues" evidence="1">
    <location>
        <begin position="312"/>
        <end position="322"/>
    </location>
</feature>
<feature type="region of interest" description="Disordered" evidence="1">
    <location>
        <begin position="312"/>
        <end position="343"/>
    </location>
</feature>
<proteinExistence type="predicted"/>
<keyword evidence="2" id="KW-0812">Transmembrane</keyword>
<keyword evidence="5" id="KW-1185">Reference proteome</keyword>
<dbReference type="Proteomes" id="UP000482155">
    <property type="component" value="Unassembled WGS sequence"/>
</dbReference>
<feature type="domain" description="Putative Flp pilus-assembly TadG-like N-terminal" evidence="3">
    <location>
        <begin position="20"/>
        <end position="66"/>
    </location>
</feature>
<evidence type="ECO:0000259" key="3">
    <source>
        <dbReference type="Pfam" id="PF13400"/>
    </source>
</evidence>
<name>A0A6B3SK27_9BURK</name>
<protein>
    <recommendedName>
        <fullName evidence="3">Putative Flp pilus-assembly TadG-like N-terminal domain-containing protein</fullName>
    </recommendedName>
</protein>
<gene>
    <name evidence="4" type="ORF">G3574_08555</name>
</gene>
<evidence type="ECO:0000256" key="2">
    <source>
        <dbReference type="SAM" id="Phobius"/>
    </source>
</evidence>
<keyword evidence="2" id="KW-1133">Transmembrane helix</keyword>
<dbReference type="EMBL" id="JAAIVB010000032">
    <property type="protein sequence ID" value="NEX61127.1"/>
    <property type="molecule type" value="Genomic_DNA"/>
</dbReference>